<dbReference type="InterPro" id="IPR020103">
    <property type="entry name" value="PsdUridine_synth_cat_dom_sf"/>
</dbReference>
<keyword evidence="2 4" id="KW-0819">tRNA processing</keyword>
<dbReference type="NCBIfam" id="TIGR00071">
    <property type="entry name" value="hisT_truA"/>
    <property type="match status" value="1"/>
</dbReference>
<evidence type="ECO:0000256" key="1">
    <source>
        <dbReference type="ARBA" id="ARBA00009375"/>
    </source>
</evidence>
<comment type="catalytic activity">
    <reaction evidence="4 7">
        <text>uridine(38/39/40) in tRNA = pseudouridine(38/39/40) in tRNA</text>
        <dbReference type="Rhea" id="RHEA:22376"/>
        <dbReference type="Rhea" id="RHEA-COMP:10085"/>
        <dbReference type="Rhea" id="RHEA-COMP:10087"/>
        <dbReference type="ChEBI" id="CHEBI:65314"/>
        <dbReference type="ChEBI" id="CHEBI:65315"/>
        <dbReference type="EC" id="5.4.99.12"/>
    </reaction>
</comment>
<accession>A0A7C9IX73</accession>
<dbReference type="Proteomes" id="UP000482487">
    <property type="component" value="Unassembled WGS sequence"/>
</dbReference>
<dbReference type="InterPro" id="IPR020095">
    <property type="entry name" value="PsdUridine_synth_TruA_C"/>
</dbReference>
<comment type="function">
    <text evidence="4">Formation of pseudouridine at positions 38, 39 and 40 in the anticodon stem and loop of transfer RNAs.</text>
</comment>
<dbReference type="CDD" id="cd02570">
    <property type="entry name" value="PseudoU_synth_EcTruA"/>
    <property type="match status" value="1"/>
</dbReference>
<dbReference type="PIRSF" id="PIRSF001430">
    <property type="entry name" value="tRNA_psdUrid_synth"/>
    <property type="match status" value="1"/>
</dbReference>
<dbReference type="AlphaFoldDB" id="A0A7C9IX73"/>
<keyword evidence="3 4" id="KW-0413">Isomerase</keyword>
<name>A0A7C9IX73_9BACT</name>
<dbReference type="RefSeq" id="WP_160961569.1">
    <property type="nucleotide sequence ID" value="NZ_WVUD01000022.1"/>
</dbReference>
<dbReference type="OrthoDB" id="9811823at2"/>
<dbReference type="Gene3D" id="3.30.70.580">
    <property type="entry name" value="Pseudouridine synthase I, catalytic domain, N-terminal subdomain"/>
    <property type="match status" value="1"/>
</dbReference>
<evidence type="ECO:0000256" key="2">
    <source>
        <dbReference type="ARBA" id="ARBA00022694"/>
    </source>
</evidence>
<dbReference type="GO" id="GO:0031119">
    <property type="term" value="P:tRNA pseudouridine synthesis"/>
    <property type="evidence" value="ECO:0007669"/>
    <property type="project" value="UniProtKB-UniRule"/>
</dbReference>
<keyword evidence="10" id="KW-1185">Reference proteome</keyword>
<feature type="domain" description="Pseudouridine synthase I TruA alpha/beta" evidence="8">
    <location>
        <begin position="149"/>
        <end position="251"/>
    </location>
</feature>
<dbReference type="PANTHER" id="PTHR11142:SF0">
    <property type="entry name" value="TRNA PSEUDOURIDINE SYNTHASE-LIKE 1"/>
    <property type="match status" value="1"/>
</dbReference>
<dbReference type="InterPro" id="IPR020097">
    <property type="entry name" value="PsdUridine_synth_TruA_a/b_dom"/>
</dbReference>
<dbReference type="Gene3D" id="3.30.70.660">
    <property type="entry name" value="Pseudouridine synthase I, catalytic domain, C-terminal subdomain"/>
    <property type="match status" value="1"/>
</dbReference>
<reference evidence="9 10" key="1">
    <citation type="submission" date="2020-01" db="EMBL/GenBank/DDBJ databases">
        <title>Genome sequence of Desulfovibrio aerotolerans DSM 16695(T).</title>
        <authorList>
            <person name="Karnachuk O."/>
            <person name="Avakyan M."/>
            <person name="Mardanov A."/>
            <person name="Kadnikov V."/>
            <person name="Ravin N."/>
        </authorList>
    </citation>
    <scope>NUCLEOTIDE SEQUENCE [LARGE SCALE GENOMIC DNA]</scope>
    <source>
        <strain evidence="9 10">DSM 16695</strain>
    </source>
</reference>
<feature type="binding site" evidence="4 6">
    <location>
        <position position="112"/>
    </location>
    <ligand>
        <name>substrate</name>
    </ligand>
</feature>
<sequence>MPRVRLTLAYDGTHFAGWQLQAPGFGRTVQGCLEEALARLCAGPVRVHGAGRTDSGVHALAQVAHCDVPESRAGFPWQKALNALLPKDMSVAHAAEVAPDFHARFDAVGKEYRYTLWTDPGSLLPWRRAYVWDVGRYGPLDVAAMDACAALFAGSHDFAAFQNAGTDVKSTVRQMHGAWRLPGTPEQEMVWQFRAEGFLKQMVRNLMGALVAVGRSKVSPQDIRSVLTKGQRSLAPGTAPACGLCLHAVEYASDGRGHKRHLFHQPEAGQG</sequence>
<evidence type="ECO:0000256" key="4">
    <source>
        <dbReference type="HAMAP-Rule" id="MF_00171"/>
    </source>
</evidence>
<dbReference type="InterPro" id="IPR020094">
    <property type="entry name" value="TruA/RsuA/RluB/E/F_N"/>
</dbReference>
<dbReference type="GO" id="GO:0003723">
    <property type="term" value="F:RNA binding"/>
    <property type="evidence" value="ECO:0007669"/>
    <property type="project" value="InterPro"/>
</dbReference>
<comment type="similarity">
    <text evidence="1 4 7">Belongs to the tRNA pseudouridine synthase TruA family.</text>
</comment>
<feature type="domain" description="Pseudouridine synthase I TruA alpha/beta" evidence="8">
    <location>
        <begin position="9"/>
        <end position="106"/>
    </location>
</feature>
<proteinExistence type="inferred from homology"/>
<dbReference type="PANTHER" id="PTHR11142">
    <property type="entry name" value="PSEUDOURIDYLATE SYNTHASE"/>
    <property type="match status" value="1"/>
</dbReference>
<gene>
    <name evidence="4 9" type="primary">truA</name>
    <name evidence="9" type="ORF">GTA51_12565</name>
</gene>
<dbReference type="SUPFAM" id="SSF55120">
    <property type="entry name" value="Pseudouridine synthase"/>
    <property type="match status" value="1"/>
</dbReference>
<dbReference type="FunFam" id="3.30.70.580:FF:000001">
    <property type="entry name" value="tRNA pseudouridine synthase A"/>
    <property type="match status" value="1"/>
</dbReference>
<dbReference type="EMBL" id="WVUD01000022">
    <property type="protein sequence ID" value="MYL83962.1"/>
    <property type="molecule type" value="Genomic_DNA"/>
</dbReference>
<comment type="caution">
    <text evidence="4">Lacks conserved residue(s) required for the propagation of feature annotation.</text>
</comment>
<evidence type="ECO:0000313" key="10">
    <source>
        <dbReference type="Proteomes" id="UP000482487"/>
    </source>
</evidence>
<evidence type="ECO:0000313" key="9">
    <source>
        <dbReference type="EMBL" id="MYL83962.1"/>
    </source>
</evidence>
<dbReference type="Pfam" id="PF01416">
    <property type="entry name" value="PseudoU_synth_1"/>
    <property type="match status" value="2"/>
</dbReference>
<evidence type="ECO:0000256" key="3">
    <source>
        <dbReference type="ARBA" id="ARBA00023235"/>
    </source>
</evidence>
<organism evidence="9 10">
    <name type="scientific">Solidesulfovibrio aerotolerans</name>
    <dbReference type="NCBI Taxonomy" id="295255"/>
    <lineage>
        <taxon>Bacteria</taxon>
        <taxon>Pseudomonadati</taxon>
        <taxon>Thermodesulfobacteriota</taxon>
        <taxon>Desulfovibrionia</taxon>
        <taxon>Desulfovibrionales</taxon>
        <taxon>Desulfovibrionaceae</taxon>
        <taxon>Solidesulfovibrio</taxon>
    </lineage>
</organism>
<comment type="caution">
    <text evidence="9">The sequence shown here is derived from an EMBL/GenBank/DDBJ whole genome shotgun (WGS) entry which is preliminary data.</text>
</comment>
<evidence type="ECO:0000256" key="5">
    <source>
        <dbReference type="PIRSR" id="PIRSR001430-1"/>
    </source>
</evidence>
<feature type="active site" description="Nucleophile" evidence="4 5">
    <location>
        <position position="54"/>
    </location>
</feature>
<dbReference type="InterPro" id="IPR001406">
    <property type="entry name" value="PsdUridine_synth_TruA"/>
</dbReference>
<comment type="subunit">
    <text evidence="4">Homodimer.</text>
</comment>
<dbReference type="EC" id="5.4.99.12" evidence="4"/>
<evidence type="ECO:0000256" key="6">
    <source>
        <dbReference type="PIRSR" id="PIRSR001430-2"/>
    </source>
</evidence>
<protein>
    <recommendedName>
        <fullName evidence="4">tRNA pseudouridine synthase A</fullName>
        <ecNumber evidence="4">5.4.99.12</ecNumber>
    </recommendedName>
    <alternativeName>
        <fullName evidence="4">tRNA pseudouridine(38-40) synthase</fullName>
    </alternativeName>
    <alternativeName>
        <fullName evidence="4">tRNA pseudouridylate synthase I</fullName>
    </alternativeName>
    <alternativeName>
        <fullName evidence="4">tRNA-uridine isomerase I</fullName>
    </alternativeName>
</protein>
<evidence type="ECO:0000256" key="7">
    <source>
        <dbReference type="RuleBase" id="RU003792"/>
    </source>
</evidence>
<dbReference type="HAMAP" id="MF_00171">
    <property type="entry name" value="TruA"/>
    <property type="match status" value="1"/>
</dbReference>
<evidence type="ECO:0000259" key="8">
    <source>
        <dbReference type="Pfam" id="PF01416"/>
    </source>
</evidence>
<dbReference type="GO" id="GO:0160147">
    <property type="term" value="F:tRNA pseudouridine(38-40) synthase activity"/>
    <property type="evidence" value="ECO:0007669"/>
    <property type="project" value="UniProtKB-EC"/>
</dbReference>